<feature type="domain" description="SURP motif" evidence="2">
    <location>
        <begin position="257"/>
        <end position="295"/>
    </location>
</feature>
<dbReference type="InterPro" id="IPR045146">
    <property type="entry name" value="SF3A1"/>
</dbReference>
<proteinExistence type="predicted"/>
<dbReference type="PROSITE" id="PS50128">
    <property type="entry name" value="SURP"/>
    <property type="match status" value="3"/>
</dbReference>
<dbReference type="PANTHER" id="PTHR15316">
    <property type="entry name" value="SPLICEOSOME ASSOCIATED PROTEIN 114/SWAP SPLICING FACTOR-RELATED"/>
    <property type="match status" value="1"/>
</dbReference>
<dbReference type="SUPFAM" id="SSF109905">
    <property type="entry name" value="Surp module (SWAP domain)"/>
    <property type="match status" value="3"/>
</dbReference>
<dbReference type="InterPro" id="IPR000061">
    <property type="entry name" value="Surp"/>
</dbReference>
<evidence type="ECO:0000259" key="2">
    <source>
        <dbReference type="PROSITE" id="PS50128"/>
    </source>
</evidence>
<reference evidence="3" key="1">
    <citation type="journal article" date="2014" name="Nat. Commun.">
        <title>The emerging biofuel crop Camelina sativa retains a highly undifferentiated hexaploid genome structure.</title>
        <authorList>
            <person name="Kagale S."/>
            <person name="Koh C."/>
            <person name="Nixon J."/>
            <person name="Bollina V."/>
            <person name="Clarke W.E."/>
            <person name="Tuteja R."/>
            <person name="Spillane C."/>
            <person name="Robinson S.J."/>
            <person name="Links M.G."/>
            <person name="Clarke C."/>
            <person name="Higgins E.E."/>
            <person name="Huebert T."/>
            <person name="Sharpe A.G."/>
            <person name="Parkin I.A."/>
        </authorList>
    </citation>
    <scope>NUCLEOTIDE SEQUENCE [LARGE SCALE GENOMIC DNA]</scope>
    <source>
        <strain evidence="3">cv. DH55</strain>
    </source>
</reference>
<dbReference type="GeneID" id="104783942"/>
<reference evidence="4" key="2">
    <citation type="submission" date="2025-08" db="UniProtKB">
        <authorList>
            <consortium name="RefSeq"/>
        </authorList>
    </citation>
    <scope>IDENTIFICATION</scope>
    <source>
        <tissue evidence="4">Leaf</tissue>
    </source>
</reference>
<evidence type="ECO:0000313" key="4">
    <source>
        <dbReference type="RefSeq" id="XP_010507339.1"/>
    </source>
</evidence>
<name>A0ABM0YXB3_CAMSA</name>
<keyword evidence="3" id="KW-1185">Reference proteome</keyword>
<feature type="domain" description="SURP motif" evidence="2">
    <location>
        <begin position="417"/>
        <end position="459"/>
    </location>
</feature>
<dbReference type="InterPro" id="IPR035967">
    <property type="entry name" value="SWAP/Surp_sf"/>
</dbReference>
<accession>A0ABM0YXB3</accession>
<protein>
    <submittedName>
        <fullName evidence="4">Uncharacterized protein LOC104783942</fullName>
    </submittedName>
</protein>
<feature type="domain" description="SURP motif" evidence="2">
    <location>
        <begin position="76"/>
        <end position="120"/>
    </location>
</feature>
<dbReference type="Proteomes" id="UP000694864">
    <property type="component" value="Chromosome 4"/>
</dbReference>
<dbReference type="Gene3D" id="1.10.10.790">
    <property type="entry name" value="Surp module"/>
    <property type="match status" value="3"/>
</dbReference>
<dbReference type="PANTHER" id="PTHR15316:SF1">
    <property type="entry name" value="SPLICING FACTOR 3A SUBUNIT 1"/>
    <property type="match status" value="1"/>
</dbReference>
<evidence type="ECO:0000313" key="3">
    <source>
        <dbReference type="Proteomes" id="UP000694864"/>
    </source>
</evidence>
<gene>
    <name evidence="4" type="primary">LOC104783942</name>
</gene>
<dbReference type="SMART" id="SM00648">
    <property type="entry name" value="SWAP"/>
    <property type="match status" value="3"/>
</dbReference>
<keyword evidence="1" id="KW-0507">mRNA processing</keyword>
<dbReference type="Pfam" id="PF01805">
    <property type="entry name" value="Surp"/>
    <property type="match status" value="3"/>
</dbReference>
<dbReference type="RefSeq" id="XP_010507339.1">
    <property type="nucleotide sequence ID" value="XM_010509037.1"/>
</dbReference>
<sequence>MLEEGVETAVIDLHAFVGGLDCFTHMDDAVPPPERLIMMMQWPMQPQLPDASAIHECLGNAETDLPLRITLKELGIIKLTSQFVARYGKRFRQALMMRVAMNPLFEFMFFRPSSKKTIRMNLEFMDPTEIRFNIFTVLVDAYSRVLVRSKRLKKSDACTRAVLENFFNCLQLERLEDGVEETALIDLFAFVSGVDCFAHMDVADYSAAMPPPERLSVMMNRLTQQTQPPDMLLQLPLGSQLTNHVPAMGITLKELGIIKLTAQFVARYSSEFSCALEKVPSFEFLDPSDSRFDFYMGLFTAHRKVLKSSIKLKKPDVCMLSTVLEGFHQRLQLWEMHKGVEEISMIDLHAFVGGVDCFAHMEDKDYSAIMDPPERTSMMVNQLTKMQPATHHECRLRRGYDFPYAFGGWITLKELGIMKFTALYVARYGMHFCHDLMKEVVMKPQFKFMEPTNSMFSLYSVIVDAYSRVLEPSDDACTTTVLEDFFCRLRLEKLEVEEEEAMIDLHAFCFNATT</sequence>
<organism evidence="3 4">
    <name type="scientific">Camelina sativa</name>
    <name type="common">False flax</name>
    <name type="synonym">Myagrum sativum</name>
    <dbReference type="NCBI Taxonomy" id="90675"/>
    <lineage>
        <taxon>Eukaryota</taxon>
        <taxon>Viridiplantae</taxon>
        <taxon>Streptophyta</taxon>
        <taxon>Embryophyta</taxon>
        <taxon>Tracheophyta</taxon>
        <taxon>Spermatophyta</taxon>
        <taxon>Magnoliopsida</taxon>
        <taxon>eudicotyledons</taxon>
        <taxon>Gunneridae</taxon>
        <taxon>Pentapetalae</taxon>
        <taxon>rosids</taxon>
        <taxon>malvids</taxon>
        <taxon>Brassicales</taxon>
        <taxon>Brassicaceae</taxon>
        <taxon>Camelineae</taxon>
        <taxon>Camelina</taxon>
    </lineage>
</organism>
<evidence type="ECO:0000256" key="1">
    <source>
        <dbReference type="ARBA" id="ARBA00022664"/>
    </source>
</evidence>